<sequence length="73" mass="9007">MLRRREWGCYEAWHKEEIHLRKDEFRYELKFGVSFLVDTELEEWQAGLEELRKVLRELLKSDQVISICIQPRK</sequence>
<keyword evidence="2" id="KW-1185">Reference proteome</keyword>
<organism evidence="1 2">
    <name type="scientific">Eumeta variegata</name>
    <name type="common">Bagworm moth</name>
    <name type="synonym">Eumeta japonica</name>
    <dbReference type="NCBI Taxonomy" id="151549"/>
    <lineage>
        <taxon>Eukaryota</taxon>
        <taxon>Metazoa</taxon>
        <taxon>Ecdysozoa</taxon>
        <taxon>Arthropoda</taxon>
        <taxon>Hexapoda</taxon>
        <taxon>Insecta</taxon>
        <taxon>Pterygota</taxon>
        <taxon>Neoptera</taxon>
        <taxon>Endopterygota</taxon>
        <taxon>Lepidoptera</taxon>
        <taxon>Glossata</taxon>
        <taxon>Ditrysia</taxon>
        <taxon>Tineoidea</taxon>
        <taxon>Psychidae</taxon>
        <taxon>Oiketicinae</taxon>
        <taxon>Eumeta</taxon>
    </lineage>
</organism>
<name>A0A4C1SX10_EUMVA</name>
<protein>
    <submittedName>
        <fullName evidence="1">Uncharacterized protein</fullName>
    </submittedName>
</protein>
<proteinExistence type="predicted"/>
<comment type="caution">
    <text evidence="1">The sequence shown here is derived from an EMBL/GenBank/DDBJ whole genome shotgun (WGS) entry which is preliminary data.</text>
</comment>
<evidence type="ECO:0000313" key="2">
    <source>
        <dbReference type="Proteomes" id="UP000299102"/>
    </source>
</evidence>
<reference evidence="1 2" key="1">
    <citation type="journal article" date="2019" name="Commun. Biol.">
        <title>The bagworm genome reveals a unique fibroin gene that provides high tensile strength.</title>
        <authorList>
            <person name="Kono N."/>
            <person name="Nakamura H."/>
            <person name="Ohtoshi R."/>
            <person name="Tomita M."/>
            <person name="Numata K."/>
            <person name="Arakawa K."/>
        </authorList>
    </citation>
    <scope>NUCLEOTIDE SEQUENCE [LARGE SCALE GENOMIC DNA]</scope>
</reference>
<gene>
    <name evidence="1" type="ORF">EVAR_4619_1</name>
</gene>
<dbReference type="EMBL" id="BGZK01000022">
    <property type="protein sequence ID" value="GBP06496.1"/>
    <property type="molecule type" value="Genomic_DNA"/>
</dbReference>
<dbReference type="AlphaFoldDB" id="A0A4C1SX10"/>
<accession>A0A4C1SX10</accession>
<evidence type="ECO:0000313" key="1">
    <source>
        <dbReference type="EMBL" id="GBP06496.1"/>
    </source>
</evidence>
<dbReference type="Proteomes" id="UP000299102">
    <property type="component" value="Unassembled WGS sequence"/>
</dbReference>